<organism evidence="1 2">
    <name type="scientific">Diversispora epigaea</name>
    <dbReference type="NCBI Taxonomy" id="1348612"/>
    <lineage>
        <taxon>Eukaryota</taxon>
        <taxon>Fungi</taxon>
        <taxon>Fungi incertae sedis</taxon>
        <taxon>Mucoromycota</taxon>
        <taxon>Glomeromycotina</taxon>
        <taxon>Glomeromycetes</taxon>
        <taxon>Diversisporales</taxon>
        <taxon>Diversisporaceae</taxon>
        <taxon>Diversispora</taxon>
    </lineage>
</organism>
<sequence>MKQCWDTNPDNRPDAYKITKESKPVKYKFKISAQPRNATEEQLDNGSLVYDIHYGPYSRFWWKLNSKENKENVTYFPLRIGQKTKTCRNNYDFFITIVVGNKDNIMLPGYLCQCNDYIGQIENDPSKAISLAYAQFFKNETRFSGPLVLGWQDDNITQQLSNDVLFTPMEILINSLKIFVYEIGVSSNENWHNAGSGYKSSLIHKYNDRQAIYVSQIDDDKCILEIYQDNQIKKRFEGESPNNVWNNSGQIKKYNGNQLFGLENFLIQNSIQQHKVPTCISKEWNNIIIMEQLYKYHLKRRTIASINWHQFFLDWLNQDNPIIELYSQLQDIYPKNYKFGDREIRAWQAMLRAAGSYNITPWTNVESEYQFWTKSFQPEYE</sequence>
<dbReference type="Proteomes" id="UP000266861">
    <property type="component" value="Unassembled WGS sequence"/>
</dbReference>
<protein>
    <submittedName>
        <fullName evidence="1">Uncharacterized protein</fullName>
    </submittedName>
</protein>
<evidence type="ECO:0000313" key="1">
    <source>
        <dbReference type="EMBL" id="RHZ74587.1"/>
    </source>
</evidence>
<accession>A0A397IIA7</accession>
<name>A0A397IIA7_9GLOM</name>
<dbReference type="EMBL" id="PQFF01000205">
    <property type="protein sequence ID" value="RHZ74587.1"/>
    <property type="molecule type" value="Genomic_DNA"/>
</dbReference>
<evidence type="ECO:0000313" key="2">
    <source>
        <dbReference type="Proteomes" id="UP000266861"/>
    </source>
</evidence>
<comment type="caution">
    <text evidence="1">The sequence shown here is derived from an EMBL/GenBank/DDBJ whole genome shotgun (WGS) entry which is preliminary data.</text>
</comment>
<keyword evidence="2" id="KW-1185">Reference proteome</keyword>
<proteinExistence type="predicted"/>
<dbReference type="OrthoDB" id="2426015at2759"/>
<reference evidence="1 2" key="1">
    <citation type="submission" date="2018-08" db="EMBL/GenBank/DDBJ databases">
        <title>Genome and evolution of the arbuscular mycorrhizal fungus Diversispora epigaea (formerly Glomus versiforme) and its bacterial endosymbionts.</title>
        <authorList>
            <person name="Sun X."/>
            <person name="Fei Z."/>
            <person name="Harrison M."/>
        </authorList>
    </citation>
    <scope>NUCLEOTIDE SEQUENCE [LARGE SCALE GENOMIC DNA]</scope>
    <source>
        <strain evidence="1 2">IT104</strain>
    </source>
</reference>
<gene>
    <name evidence="1" type="ORF">Glove_220g11</name>
</gene>
<dbReference type="AlphaFoldDB" id="A0A397IIA7"/>